<feature type="transmembrane region" description="Helical" evidence="7">
    <location>
        <begin position="27"/>
        <end position="53"/>
    </location>
</feature>
<feature type="transmembrane region" description="Helical" evidence="7">
    <location>
        <begin position="426"/>
        <end position="446"/>
    </location>
</feature>
<feature type="transmembrane region" description="Helical" evidence="7">
    <location>
        <begin position="100"/>
        <end position="120"/>
    </location>
</feature>
<feature type="transmembrane region" description="Helical" evidence="7">
    <location>
        <begin position="370"/>
        <end position="388"/>
    </location>
</feature>
<feature type="transmembrane region" description="Helical" evidence="7">
    <location>
        <begin position="400"/>
        <end position="420"/>
    </location>
</feature>
<dbReference type="GO" id="GO:0005886">
    <property type="term" value="C:plasma membrane"/>
    <property type="evidence" value="ECO:0007669"/>
    <property type="project" value="UniProtKB-SubCell"/>
</dbReference>
<evidence type="ECO:0000256" key="2">
    <source>
        <dbReference type="ARBA" id="ARBA00007430"/>
    </source>
</evidence>
<organism evidence="8">
    <name type="scientific">hydrothermal vent metagenome</name>
    <dbReference type="NCBI Taxonomy" id="652676"/>
    <lineage>
        <taxon>unclassified sequences</taxon>
        <taxon>metagenomes</taxon>
        <taxon>ecological metagenomes</taxon>
    </lineage>
</organism>
<comment type="similarity">
    <text evidence="2">Belongs to the polysaccharide synthase family.</text>
</comment>
<feature type="transmembrane region" description="Helical" evidence="7">
    <location>
        <begin position="65"/>
        <end position="88"/>
    </location>
</feature>
<evidence type="ECO:0000313" key="8">
    <source>
        <dbReference type="EMBL" id="VAX37550.1"/>
    </source>
</evidence>
<keyword evidence="6 7" id="KW-0472">Membrane</keyword>
<feature type="transmembrane region" description="Helical" evidence="7">
    <location>
        <begin position="132"/>
        <end position="153"/>
    </location>
</feature>
<evidence type="ECO:0000256" key="1">
    <source>
        <dbReference type="ARBA" id="ARBA00004651"/>
    </source>
</evidence>
<dbReference type="InterPro" id="IPR050833">
    <property type="entry name" value="Poly_Biosynth_Transport"/>
</dbReference>
<feature type="transmembrane region" description="Helical" evidence="7">
    <location>
        <begin position="276"/>
        <end position="298"/>
    </location>
</feature>
<comment type="subcellular location">
    <subcellularLocation>
        <location evidence="1">Cell membrane</location>
        <topology evidence="1">Multi-pass membrane protein</topology>
    </subcellularLocation>
</comment>
<evidence type="ECO:0000256" key="3">
    <source>
        <dbReference type="ARBA" id="ARBA00022475"/>
    </source>
</evidence>
<dbReference type="CDD" id="cd13127">
    <property type="entry name" value="MATE_tuaB_like"/>
    <property type="match status" value="1"/>
</dbReference>
<feature type="transmembrane region" description="Helical" evidence="7">
    <location>
        <begin position="159"/>
        <end position="177"/>
    </location>
</feature>
<keyword evidence="3" id="KW-1003">Cell membrane</keyword>
<dbReference type="NCBIfam" id="NF007773">
    <property type="entry name" value="PRK10459.1"/>
    <property type="match status" value="1"/>
</dbReference>
<dbReference type="AlphaFoldDB" id="A0A3B1DR75"/>
<dbReference type="PANTHER" id="PTHR30250">
    <property type="entry name" value="PST FAMILY PREDICTED COLANIC ACID TRANSPORTER"/>
    <property type="match status" value="1"/>
</dbReference>
<name>A0A3B1DR75_9ZZZZ</name>
<sequence length="456" mass="51912">MGARTFQQVSQFIVTVILTRVLSPDDFGVIAMITVFIGFAMIFSEMGISGALIQKQDITEEHLSSAFWLNIIFGVAIMGIFILCAPLIASFYEKPMLIPLVRVMSFSFFIGAFTVVQKALFQKKMNFKQLSIAECSSAFISGIIGIICAWKGFNVWTLVIQMLVYIFLVTVILWFYSDWKPKFIYSKKSIREIFHFSANMTSFNILNYFARNVDYLLIGKFLGAEALGFYTLAYKLMIYPLQYISWSIESVMFPAFSKIQRDHHQVGINYIRMVKAISFVTFPMMVGLFAVAHDFVFLVYGSKWEPVAKLLQILCVCGLVQSIGTTVGTILKSQGRVDVQFKKQILGTLIVILSVVFGLRWGIYGVALCYTLQAIFWTCHMINVAIKIINLSMDRFYKSLLPASFFSLIMLIGILCIKLVTKFSILHNFLLEVIFGVIIYVALIKYTRQVERLFKS</sequence>
<accession>A0A3B1DR75</accession>
<gene>
    <name evidence="8" type="ORF">MNBD_UNCLBAC01-1942</name>
</gene>
<feature type="transmembrane region" description="Helical" evidence="7">
    <location>
        <begin position="345"/>
        <end position="364"/>
    </location>
</feature>
<keyword evidence="5 7" id="KW-1133">Transmembrane helix</keyword>
<protein>
    <submittedName>
        <fullName evidence="8">Uncharacterized protein</fullName>
    </submittedName>
</protein>
<reference evidence="8" key="1">
    <citation type="submission" date="2018-06" db="EMBL/GenBank/DDBJ databases">
        <authorList>
            <person name="Zhirakovskaya E."/>
        </authorList>
    </citation>
    <scope>NUCLEOTIDE SEQUENCE</scope>
</reference>
<dbReference type="EMBL" id="UOGJ01000131">
    <property type="protein sequence ID" value="VAX37550.1"/>
    <property type="molecule type" value="Genomic_DNA"/>
</dbReference>
<keyword evidence="4 7" id="KW-0812">Transmembrane</keyword>
<evidence type="ECO:0000256" key="4">
    <source>
        <dbReference type="ARBA" id="ARBA00022692"/>
    </source>
</evidence>
<evidence type="ECO:0000256" key="5">
    <source>
        <dbReference type="ARBA" id="ARBA00022989"/>
    </source>
</evidence>
<proteinExistence type="inferred from homology"/>
<evidence type="ECO:0000256" key="6">
    <source>
        <dbReference type="ARBA" id="ARBA00023136"/>
    </source>
</evidence>
<dbReference type="Pfam" id="PF13440">
    <property type="entry name" value="Polysacc_synt_3"/>
    <property type="match status" value="1"/>
</dbReference>
<feature type="transmembrane region" description="Helical" evidence="7">
    <location>
        <begin position="310"/>
        <end position="333"/>
    </location>
</feature>
<dbReference type="PANTHER" id="PTHR30250:SF10">
    <property type="entry name" value="LIPOPOLYSACCHARIDE BIOSYNTHESIS PROTEIN WZXC"/>
    <property type="match status" value="1"/>
</dbReference>
<evidence type="ECO:0000256" key="7">
    <source>
        <dbReference type="SAM" id="Phobius"/>
    </source>
</evidence>